<dbReference type="GO" id="GO:0005886">
    <property type="term" value="C:plasma membrane"/>
    <property type="evidence" value="ECO:0007669"/>
    <property type="project" value="UniProtKB-SubCell"/>
</dbReference>
<organism evidence="12 13">
    <name type="scientific">Paenibacillus roseus</name>
    <dbReference type="NCBI Taxonomy" id="2798579"/>
    <lineage>
        <taxon>Bacteria</taxon>
        <taxon>Bacillati</taxon>
        <taxon>Bacillota</taxon>
        <taxon>Bacilli</taxon>
        <taxon>Bacillales</taxon>
        <taxon>Paenibacillaceae</taxon>
        <taxon>Paenibacillus</taxon>
    </lineage>
</organism>
<proteinExistence type="predicted"/>
<dbReference type="SUPFAM" id="SSF47384">
    <property type="entry name" value="Homodimeric domain of signal transducing histidine kinase"/>
    <property type="match status" value="1"/>
</dbReference>
<keyword evidence="10" id="KW-1133">Transmembrane helix</keyword>
<dbReference type="PANTHER" id="PTHR43547:SF2">
    <property type="entry name" value="HYBRID SIGNAL TRANSDUCTION HISTIDINE KINASE C"/>
    <property type="match status" value="1"/>
</dbReference>
<evidence type="ECO:0000259" key="11">
    <source>
        <dbReference type="PROSITE" id="PS50109"/>
    </source>
</evidence>
<keyword evidence="13" id="KW-1185">Reference proteome</keyword>
<evidence type="ECO:0000256" key="2">
    <source>
        <dbReference type="ARBA" id="ARBA00004651"/>
    </source>
</evidence>
<dbReference type="CDD" id="cd00075">
    <property type="entry name" value="HATPase"/>
    <property type="match status" value="1"/>
</dbReference>
<dbReference type="InterPro" id="IPR005467">
    <property type="entry name" value="His_kinase_dom"/>
</dbReference>
<feature type="transmembrane region" description="Helical" evidence="10">
    <location>
        <begin position="311"/>
        <end position="331"/>
    </location>
</feature>
<feature type="transmembrane region" description="Helical" evidence="10">
    <location>
        <begin position="284"/>
        <end position="305"/>
    </location>
</feature>
<dbReference type="EC" id="2.7.13.3" evidence="3"/>
<dbReference type="Pfam" id="PF07695">
    <property type="entry name" value="7TMR-DISM_7TM"/>
    <property type="match status" value="1"/>
</dbReference>
<keyword evidence="10" id="KW-0812">Transmembrane</keyword>
<feature type="domain" description="Histidine kinase" evidence="11">
    <location>
        <begin position="447"/>
        <end position="658"/>
    </location>
</feature>
<keyword evidence="8" id="KW-0067">ATP-binding</keyword>
<dbReference type="Pfam" id="PF00512">
    <property type="entry name" value="HisKA"/>
    <property type="match status" value="1"/>
</dbReference>
<dbReference type="RefSeq" id="WP_199017916.1">
    <property type="nucleotide sequence ID" value="NZ_JAELUP010000007.1"/>
</dbReference>
<dbReference type="SUPFAM" id="SSF55874">
    <property type="entry name" value="ATPase domain of HSP90 chaperone/DNA topoisomerase II/histidine kinase"/>
    <property type="match status" value="1"/>
</dbReference>
<feature type="transmembrane region" description="Helical" evidence="10">
    <location>
        <begin position="370"/>
        <end position="388"/>
    </location>
</feature>
<keyword evidence="7 12" id="KW-0418">Kinase</keyword>
<keyword evidence="9" id="KW-0902">Two-component regulatory system</keyword>
<feature type="transmembrane region" description="Helical" evidence="10">
    <location>
        <begin position="177"/>
        <end position="199"/>
    </location>
</feature>
<comment type="catalytic activity">
    <reaction evidence="1">
        <text>ATP + protein L-histidine = ADP + protein N-phospho-L-histidine.</text>
        <dbReference type="EC" id="2.7.13.3"/>
    </reaction>
</comment>
<name>A0A934IW44_9BACL</name>
<dbReference type="Gene3D" id="3.30.565.10">
    <property type="entry name" value="Histidine kinase-like ATPase, C-terminal domain"/>
    <property type="match status" value="1"/>
</dbReference>
<keyword evidence="5" id="KW-0808">Transferase</keyword>
<dbReference type="FunFam" id="3.30.565.10:FF:000006">
    <property type="entry name" value="Sensor histidine kinase WalK"/>
    <property type="match status" value="1"/>
</dbReference>
<keyword evidence="4" id="KW-0597">Phosphoprotein</keyword>
<sequence length="658" mass="75003">MRIKYCLLAILVLWAVGAVTVGTVEGRDRTSAVLTLSDGGETYFLNDYMEVLEDQSGQWTLQDVQSPDLQRLFQRADGKASFGYTESAYWIRVVLRNQSGSSRWQLTLQNPLIDYFNLYTSAPVESVRHHYPAYSLQLLPADVDTTVYMRLKTTGSFILPLQLTEPAAVYKKTSTEFMMYGLYYGVILTIIIYMLSLYINIRNRAYIYYILYILCYSASQFIWDGLALQFFGRNWFTAVKEGELLFASPASTYEFFFIVSVGFGYLATWKILQPAAFAPFLNRVFLGVILLCPLAAVGNAFLYTYDLAPLWIGFKIFTIVLLPIVLIGCALRGSRLAKHLTIAIVPLFAIAFPSSMLSTGVLPHNLFTHYGMQFGSVIEFIIMSIVLYEQVSQMRRKQHQVQKELADTLSEWNRTLNIKVAEQTESLKRSNDELVFAEQSRIRLLQNIAHDIRNPLNYVQGSIQALQQGLVQEPERQQKILDNVYGKVIEVNRFIDEMNHLEDTEGSKMLEMVMFAEWIDDIFQEMSEDIRHAGLQCETKVSIKEDADVWIAPHAMKRVMANLVHNACKFTPTGGRIKLEALQDEEWVRVTVEDNGKGIETERLPFIFHRYYKEDSGQGQGLGLAIAKEIIERHGGRIDVHSVVGEGSHFSFIIPKVQ</sequence>
<dbReference type="InterPro" id="IPR003594">
    <property type="entry name" value="HATPase_dom"/>
</dbReference>
<evidence type="ECO:0000256" key="5">
    <source>
        <dbReference type="ARBA" id="ARBA00022679"/>
    </source>
</evidence>
<dbReference type="InterPro" id="IPR004358">
    <property type="entry name" value="Sig_transdc_His_kin-like_C"/>
</dbReference>
<dbReference type="PROSITE" id="PS50109">
    <property type="entry name" value="HIS_KIN"/>
    <property type="match status" value="1"/>
</dbReference>
<dbReference type="EMBL" id="JAELUP010000007">
    <property type="protein sequence ID" value="MBJ6360392.1"/>
    <property type="molecule type" value="Genomic_DNA"/>
</dbReference>
<dbReference type="PANTHER" id="PTHR43547">
    <property type="entry name" value="TWO-COMPONENT HISTIDINE KINASE"/>
    <property type="match status" value="1"/>
</dbReference>
<evidence type="ECO:0000256" key="7">
    <source>
        <dbReference type="ARBA" id="ARBA00022777"/>
    </source>
</evidence>
<dbReference type="InterPro" id="IPR011623">
    <property type="entry name" value="7TMR_DISM_rcpt_extracell_dom1"/>
</dbReference>
<comment type="caution">
    <text evidence="12">The sequence shown here is derived from an EMBL/GenBank/DDBJ whole genome shotgun (WGS) entry which is preliminary data.</text>
</comment>
<evidence type="ECO:0000256" key="9">
    <source>
        <dbReference type="ARBA" id="ARBA00023012"/>
    </source>
</evidence>
<dbReference type="InterPro" id="IPR036890">
    <property type="entry name" value="HATPase_C_sf"/>
</dbReference>
<gene>
    <name evidence="12" type="ORF">JFN88_03525</name>
</gene>
<feature type="transmembrane region" description="Helical" evidence="10">
    <location>
        <begin position="252"/>
        <end position="272"/>
    </location>
</feature>
<evidence type="ECO:0000256" key="6">
    <source>
        <dbReference type="ARBA" id="ARBA00022741"/>
    </source>
</evidence>
<evidence type="ECO:0000256" key="3">
    <source>
        <dbReference type="ARBA" id="ARBA00012438"/>
    </source>
</evidence>
<reference evidence="12" key="1">
    <citation type="submission" date="2020-12" db="EMBL/GenBank/DDBJ databases">
        <authorList>
            <person name="Huq M.A."/>
        </authorList>
    </citation>
    <scope>NUCLEOTIDE SEQUENCE</scope>
    <source>
        <strain evidence="12">MAHUQ-46</strain>
    </source>
</reference>
<dbReference type="Gene3D" id="2.60.40.2380">
    <property type="match status" value="1"/>
</dbReference>
<evidence type="ECO:0000313" key="12">
    <source>
        <dbReference type="EMBL" id="MBJ6360392.1"/>
    </source>
</evidence>
<dbReference type="InterPro" id="IPR011622">
    <property type="entry name" value="7TMR_DISM_rcpt_extracell_dom2"/>
</dbReference>
<dbReference type="GO" id="GO:0000155">
    <property type="term" value="F:phosphorelay sensor kinase activity"/>
    <property type="evidence" value="ECO:0007669"/>
    <property type="project" value="InterPro"/>
</dbReference>
<evidence type="ECO:0000256" key="10">
    <source>
        <dbReference type="SAM" id="Phobius"/>
    </source>
</evidence>
<dbReference type="AlphaFoldDB" id="A0A934IW44"/>
<evidence type="ECO:0000256" key="1">
    <source>
        <dbReference type="ARBA" id="ARBA00000085"/>
    </source>
</evidence>
<protein>
    <recommendedName>
        <fullName evidence="3">histidine kinase</fullName>
        <ecNumber evidence="3">2.7.13.3</ecNumber>
    </recommendedName>
</protein>
<feature type="transmembrane region" description="Helical" evidence="10">
    <location>
        <begin position="343"/>
        <end position="364"/>
    </location>
</feature>
<dbReference type="InterPro" id="IPR036097">
    <property type="entry name" value="HisK_dim/P_sf"/>
</dbReference>
<dbReference type="CDD" id="cd00082">
    <property type="entry name" value="HisKA"/>
    <property type="match status" value="1"/>
</dbReference>
<dbReference type="InterPro" id="IPR003661">
    <property type="entry name" value="HisK_dim/P_dom"/>
</dbReference>
<evidence type="ECO:0000256" key="8">
    <source>
        <dbReference type="ARBA" id="ARBA00022840"/>
    </source>
</evidence>
<dbReference type="GO" id="GO:0005524">
    <property type="term" value="F:ATP binding"/>
    <property type="evidence" value="ECO:0007669"/>
    <property type="project" value="UniProtKB-KW"/>
</dbReference>
<keyword evidence="10" id="KW-0472">Membrane</keyword>
<dbReference type="Gene3D" id="1.10.287.130">
    <property type="match status" value="1"/>
</dbReference>
<comment type="subcellular location">
    <subcellularLocation>
        <location evidence="2">Cell membrane</location>
        <topology evidence="2">Multi-pass membrane protein</topology>
    </subcellularLocation>
</comment>
<dbReference type="Pfam" id="PF02518">
    <property type="entry name" value="HATPase_c"/>
    <property type="match status" value="1"/>
</dbReference>
<dbReference type="PRINTS" id="PR00344">
    <property type="entry name" value="BCTRLSENSOR"/>
</dbReference>
<evidence type="ECO:0000313" key="13">
    <source>
        <dbReference type="Proteomes" id="UP000640274"/>
    </source>
</evidence>
<feature type="transmembrane region" description="Helical" evidence="10">
    <location>
        <begin position="206"/>
        <end position="232"/>
    </location>
</feature>
<dbReference type="SMART" id="SM00388">
    <property type="entry name" value="HisKA"/>
    <property type="match status" value="1"/>
</dbReference>
<dbReference type="Proteomes" id="UP000640274">
    <property type="component" value="Unassembled WGS sequence"/>
</dbReference>
<evidence type="ECO:0000256" key="4">
    <source>
        <dbReference type="ARBA" id="ARBA00022553"/>
    </source>
</evidence>
<dbReference type="Pfam" id="PF07696">
    <property type="entry name" value="7TMR-DISMED2"/>
    <property type="match status" value="1"/>
</dbReference>
<dbReference type="SMART" id="SM00387">
    <property type="entry name" value="HATPase_c"/>
    <property type="match status" value="1"/>
</dbReference>
<accession>A0A934IW44</accession>
<keyword evidence="6" id="KW-0547">Nucleotide-binding</keyword>